<evidence type="ECO:0000313" key="2">
    <source>
        <dbReference type="EMBL" id="KRX36738.1"/>
    </source>
</evidence>
<name>A0A0V0TCI8_9BILA</name>
<evidence type="ECO:0000313" key="3">
    <source>
        <dbReference type="Proteomes" id="UP000055048"/>
    </source>
</evidence>
<keyword evidence="3" id="KW-1185">Reference proteome</keyword>
<dbReference type="EMBL" id="JYDJ01000347">
    <property type="protein sequence ID" value="KRX36738.1"/>
    <property type="molecule type" value="Genomic_DNA"/>
</dbReference>
<evidence type="ECO:0000256" key="1">
    <source>
        <dbReference type="SAM" id="MobiDB-lite"/>
    </source>
</evidence>
<protein>
    <submittedName>
        <fullName evidence="2">Uncharacterized protein</fullName>
    </submittedName>
</protein>
<dbReference type="AlphaFoldDB" id="A0A0V0TCI8"/>
<dbReference type="Proteomes" id="UP000055048">
    <property type="component" value="Unassembled WGS sequence"/>
</dbReference>
<feature type="region of interest" description="Disordered" evidence="1">
    <location>
        <begin position="109"/>
        <end position="131"/>
    </location>
</feature>
<accession>A0A0V0TCI8</accession>
<proteinExistence type="predicted"/>
<gene>
    <name evidence="2" type="ORF">T05_9874</name>
</gene>
<organism evidence="2 3">
    <name type="scientific">Trichinella murrelli</name>
    <dbReference type="NCBI Taxonomy" id="144512"/>
    <lineage>
        <taxon>Eukaryota</taxon>
        <taxon>Metazoa</taxon>
        <taxon>Ecdysozoa</taxon>
        <taxon>Nematoda</taxon>
        <taxon>Enoplea</taxon>
        <taxon>Dorylaimia</taxon>
        <taxon>Trichinellida</taxon>
        <taxon>Trichinellidae</taxon>
        <taxon>Trichinella</taxon>
    </lineage>
</organism>
<reference evidence="2 3" key="1">
    <citation type="submission" date="2015-01" db="EMBL/GenBank/DDBJ databases">
        <title>Evolution of Trichinella species and genotypes.</title>
        <authorList>
            <person name="Korhonen P.K."/>
            <person name="Edoardo P."/>
            <person name="Giuseppe L.R."/>
            <person name="Gasser R.B."/>
        </authorList>
    </citation>
    <scope>NUCLEOTIDE SEQUENCE [LARGE SCALE GENOMIC DNA]</scope>
    <source>
        <strain evidence="2">ISS417</strain>
    </source>
</reference>
<feature type="region of interest" description="Disordered" evidence="1">
    <location>
        <begin position="1"/>
        <end position="58"/>
    </location>
</feature>
<sequence>MSSNIDHKASTRQVRRASSLAADRVRTAEGGSILHIPGSKSQLKVGASGREDSRLRSRRSKLRRAIEISVSTNHVLRERKETTRVNFRRNAKRHTTTLRKHFLLKNKDNKHVNDRGPHEADRGPHEAEQEKTKFLGPKFCRSGIGILRKGEVIP</sequence>
<comment type="caution">
    <text evidence="2">The sequence shown here is derived from an EMBL/GenBank/DDBJ whole genome shotgun (WGS) entry which is preliminary data.</text>
</comment>